<evidence type="ECO:0000256" key="1">
    <source>
        <dbReference type="ARBA" id="ARBA00004613"/>
    </source>
</evidence>
<dbReference type="AlphaFoldDB" id="A0A562UPX4"/>
<dbReference type="CDD" id="cd21177">
    <property type="entry name" value="LPMO_AA10"/>
    <property type="match status" value="1"/>
</dbReference>
<evidence type="ECO:0000313" key="6">
    <source>
        <dbReference type="EMBL" id="TWJ07654.1"/>
    </source>
</evidence>
<dbReference type="InterPro" id="IPR051024">
    <property type="entry name" value="GlcNAc_Chitin_IntDeg"/>
</dbReference>
<feature type="domain" description="Chitin-binding type-4" evidence="5">
    <location>
        <begin position="33"/>
        <end position="198"/>
    </location>
</feature>
<feature type="chain" id="PRO_5022030158" evidence="4">
    <location>
        <begin position="33"/>
        <end position="201"/>
    </location>
</feature>
<dbReference type="EMBL" id="VLLL01000010">
    <property type="protein sequence ID" value="TWJ07654.1"/>
    <property type="molecule type" value="Genomic_DNA"/>
</dbReference>
<dbReference type="InterPro" id="IPR014756">
    <property type="entry name" value="Ig_E-set"/>
</dbReference>
<evidence type="ECO:0000256" key="3">
    <source>
        <dbReference type="ARBA" id="ARBA00022729"/>
    </source>
</evidence>
<dbReference type="InterPro" id="IPR004302">
    <property type="entry name" value="Cellulose/chitin-bd_N"/>
</dbReference>
<dbReference type="Proteomes" id="UP000321617">
    <property type="component" value="Unassembled WGS sequence"/>
</dbReference>
<evidence type="ECO:0000313" key="7">
    <source>
        <dbReference type="Proteomes" id="UP000321617"/>
    </source>
</evidence>
<dbReference type="PANTHER" id="PTHR34823">
    <property type="entry name" value="GLCNAC-BINDING PROTEIN A"/>
    <property type="match status" value="1"/>
</dbReference>
<keyword evidence="3 4" id="KW-0732">Signal</keyword>
<feature type="signal peptide" evidence="4">
    <location>
        <begin position="1"/>
        <end position="32"/>
    </location>
</feature>
<dbReference type="FunFam" id="2.70.50.50:FF:000001">
    <property type="entry name" value="Chitin-binding protein"/>
    <property type="match status" value="1"/>
</dbReference>
<evidence type="ECO:0000256" key="4">
    <source>
        <dbReference type="SAM" id="SignalP"/>
    </source>
</evidence>
<comment type="caution">
    <text evidence="6">The sequence shown here is derived from an EMBL/GenBank/DDBJ whole genome shotgun (WGS) entry which is preliminary data.</text>
</comment>
<accession>A0A562UPX4</accession>
<dbReference type="PANTHER" id="PTHR34823:SF1">
    <property type="entry name" value="CHITIN-BINDING TYPE-4 DOMAIN-CONTAINING PROTEIN"/>
    <property type="match status" value="1"/>
</dbReference>
<dbReference type="GO" id="GO:0005576">
    <property type="term" value="C:extracellular region"/>
    <property type="evidence" value="ECO:0007669"/>
    <property type="project" value="UniProtKB-SubCell"/>
</dbReference>
<evidence type="ECO:0000256" key="2">
    <source>
        <dbReference type="ARBA" id="ARBA00022525"/>
    </source>
</evidence>
<reference evidence="6 7" key="1">
    <citation type="journal article" date="2013" name="Stand. Genomic Sci.">
        <title>Genomic Encyclopedia of Type Strains, Phase I: The one thousand microbial genomes (KMG-I) project.</title>
        <authorList>
            <person name="Kyrpides N.C."/>
            <person name="Woyke T."/>
            <person name="Eisen J.A."/>
            <person name="Garrity G."/>
            <person name="Lilburn T.G."/>
            <person name="Beck B.J."/>
            <person name="Whitman W.B."/>
            <person name="Hugenholtz P."/>
            <person name="Klenk H.P."/>
        </authorList>
    </citation>
    <scope>NUCLEOTIDE SEQUENCE [LARGE SCALE GENOMIC DNA]</scope>
    <source>
        <strain evidence="6 7">DSM 45044</strain>
    </source>
</reference>
<keyword evidence="7" id="KW-1185">Reference proteome</keyword>
<dbReference type="SUPFAM" id="SSF81296">
    <property type="entry name" value="E set domains"/>
    <property type="match status" value="1"/>
</dbReference>
<protein>
    <submittedName>
        <fullName evidence="6">Chitin-binding protein</fullName>
    </submittedName>
</protein>
<organism evidence="6 7">
    <name type="scientific">Stackebrandtia albiflava</name>
    <dbReference type="NCBI Taxonomy" id="406432"/>
    <lineage>
        <taxon>Bacteria</taxon>
        <taxon>Bacillati</taxon>
        <taxon>Actinomycetota</taxon>
        <taxon>Actinomycetes</taxon>
        <taxon>Glycomycetales</taxon>
        <taxon>Glycomycetaceae</taxon>
        <taxon>Stackebrandtia</taxon>
    </lineage>
</organism>
<name>A0A562UPX4_9ACTN</name>
<dbReference type="Gene3D" id="2.70.50.50">
    <property type="entry name" value="chitin-binding protein cbp21"/>
    <property type="match status" value="1"/>
</dbReference>
<comment type="subcellular location">
    <subcellularLocation>
        <location evidence="1">Secreted</location>
    </subcellularLocation>
</comment>
<proteinExistence type="predicted"/>
<gene>
    <name evidence="6" type="ORF">LX16_4813</name>
</gene>
<evidence type="ECO:0000259" key="5">
    <source>
        <dbReference type="Pfam" id="PF03067"/>
    </source>
</evidence>
<dbReference type="Pfam" id="PF03067">
    <property type="entry name" value="LPMO_10"/>
    <property type="match status" value="1"/>
</dbReference>
<dbReference type="OrthoDB" id="2702399at2"/>
<keyword evidence="2" id="KW-0964">Secreted</keyword>
<sequence>MAIRRLSRLAVVGLAFVVVTALALVAAPPASAHGYTNAPISRSLFCKQGVVTNCGPIQWEPQSVEGPKGFPSAGPVDGTLCAGGLSRFSQLDDPRGGAWPTNSVRSGQSYQFKWHLTVNHATTDFRYYITKPGWNPAQKLTRSALDLTPFLTVPYGGSRPAYDITHSGTMPSRSGTHLILAVWTIADTGNAFYQCSDVRFS</sequence>